<dbReference type="PANTHER" id="PTHR42769:SF3">
    <property type="entry name" value="SUPEROXIDE DISMUTASE [FE] 2, CHLOROPLASTIC"/>
    <property type="match status" value="1"/>
</dbReference>
<gene>
    <name evidence="9" type="ORF">SAMN02745213_01541</name>
</gene>
<dbReference type="GO" id="GO:0004784">
    <property type="term" value="F:superoxide dismutase activity"/>
    <property type="evidence" value="ECO:0007669"/>
    <property type="project" value="UniProtKB-EC"/>
</dbReference>
<dbReference type="InterPro" id="IPR001189">
    <property type="entry name" value="Mn/Fe_SOD"/>
</dbReference>
<evidence type="ECO:0000313" key="10">
    <source>
        <dbReference type="Proteomes" id="UP000242432"/>
    </source>
</evidence>
<evidence type="ECO:0000256" key="6">
    <source>
        <dbReference type="RuleBase" id="RU000414"/>
    </source>
</evidence>
<dbReference type="SUPFAM" id="SSF46609">
    <property type="entry name" value="Fe,Mn superoxide dismutase (SOD), N-terminal domain"/>
    <property type="match status" value="1"/>
</dbReference>
<feature type="binding site" evidence="5">
    <location>
        <position position="157"/>
    </location>
    <ligand>
        <name>Mn(2+)</name>
        <dbReference type="ChEBI" id="CHEBI:29035"/>
    </ligand>
</feature>
<dbReference type="PROSITE" id="PS00088">
    <property type="entry name" value="SOD_MN"/>
    <property type="match status" value="1"/>
</dbReference>
<accession>A0A1T4VI25</accession>
<dbReference type="Pfam" id="PF00081">
    <property type="entry name" value="Sod_Fe_N"/>
    <property type="match status" value="1"/>
</dbReference>
<feature type="domain" description="Manganese/iron superoxide dismutase C-terminal" evidence="8">
    <location>
        <begin position="90"/>
        <end position="189"/>
    </location>
</feature>
<evidence type="ECO:0000259" key="7">
    <source>
        <dbReference type="Pfam" id="PF00081"/>
    </source>
</evidence>
<evidence type="ECO:0000313" key="9">
    <source>
        <dbReference type="EMBL" id="SKA64620.1"/>
    </source>
</evidence>
<protein>
    <recommendedName>
        <fullName evidence="6">Superoxide dismutase</fullName>
        <ecNumber evidence="6">1.15.1.1</ecNumber>
    </recommendedName>
</protein>
<sequence>MADFTLPPLPYEKTALEGFLSEQTLTFHHDKHLNAYVDTSNKLKKGTSFEDESIENIIRKAQPGPLFNNVAQVFNHTFYFKCLCAETKKPSAKLMEMIEKSFESYETFIDMFKSSAVGNFGSGWTWLCVNNGALEILNTSNAANPLTMGKTPILCVDVWEHAYYLDYQNRRADYLKDFVNHIDWDFVESNLP</sequence>
<evidence type="ECO:0000256" key="5">
    <source>
        <dbReference type="PIRSR" id="PIRSR000349-1"/>
    </source>
</evidence>
<evidence type="ECO:0000256" key="4">
    <source>
        <dbReference type="ARBA" id="ARBA00049204"/>
    </source>
</evidence>
<feature type="domain" description="Manganese/iron superoxide dismutase N-terminal" evidence="7">
    <location>
        <begin position="4"/>
        <end position="83"/>
    </location>
</feature>
<dbReference type="PANTHER" id="PTHR42769">
    <property type="entry name" value="SUPEROXIDE DISMUTASE"/>
    <property type="match status" value="1"/>
</dbReference>
<dbReference type="InterPro" id="IPR019833">
    <property type="entry name" value="Mn/Fe_SOD_BS"/>
</dbReference>
<organism evidence="9 10">
    <name type="scientific">Succinivibrio dextrinosolvens DSM 3072</name>
    <dbReference type="NCBI Taxonomy" id="1123324"/>
    <lineage>
        <taxon>Bacteria</taxon>
        <taxon>Pseudomonadati</taxon>
        <taxon>Pseudomonadota</taxon>
        <taxon>Gammaproteobacteria</taxon>
        <taxon>Aeromonadales</taxon>
        <taxon>Succinivibrionaceae</taxon>
        <taxon>Succinivibrio</taxon>
    </lineage>
</organism>
<keyword evidence="10" id="KW-1185">Reference proteome</keyword>
<dbReference type="Proteomes" id="UP000242432">
    <property type="component" value="Unassembled WGS sequence"/>
</dbReference>
<dbReference type="PIRSF" id="PIRSF000349">
    <property type="entry name" value="SODismutase"/>
    <property type="match status" value="1"/>
</dbReference>
<dbReference type="InterPro" id="IPR019831">
    <property type="entry name" value="Mn/Fe_SOD_N"/>
</dbReference>
<dbReference type="PRINTS" id="PR01703">
    <property type="entry name" value="MNSODISMTASE"/>
</dbReference>
<dbReference type="EC" id="1.15.1.1" evidence="6"/>
<feature type="binding site" evidence="5">
    <location>
        <position position="28"/>
    </location>
    <ligand>
        <name>Mn(2+)</name>
        <dbReference type="ChEBI" id="CHEBI:29035"/>
    </ligand>
</feature>
<dbReference type="RefSeq" id="WP_078928970.1">
    <property type="nucleotide sequence ID" value="NZ_FUXX01000026.1"/>
</dbReference>
<keyword evidence="2 5" id="KW-0479">Metal-binding</keyword>
<feature type="binding site" evidence="5">
    <location>
        <position position="76"/>
    </location>
    <ligand>
        <name>Mn(2+)</name>
        <dbReference type="ChEBI" id="CHEBI:29035"/>
    </ligand>
</feature>
<feature type="binding site" evidence="5">
    <location>
        <position position="161"/>
    </location>
    <ligand>
        <name>Mn(2+)</name>
        <dbReference type="ChEBI" id="CHEBI:29035"/>
    </ligand>
</feature>
<comment type="catalytic activity">
    <reaction evidence="4 6">
        <text>2 superoxide + 2 H(+) = H2O2 + O2</text>
        <dbReference type="Rhea" id="RHEA:20696"/>
        <dbReference type="ChEBI" id="CHEBI:15378"/>
        <dbReference type="ChEBI" id="CHEBI:15379"/>
        <dbReference type="ChEBI" id="CHEBI:16240"/>
        <dbReference type="ChEBI" id="CHEBI:18421"/>
        <dbReference type="EC" id="1.15.1.1"/>
    </reaction>
</comment>
<dbReference type="AlphaFoldDB" id="A0A1T4VI25"/>
<dbReference type="GO" id="GO:0046872">
    <property type="term" value="F:metal ion binding"/>
    <property type="evidence" value="ECO:0007669"/>
    <property type="project" value="UniProtKB-KW"/>
</dbReference>
<reference evidence="10" key="1">
    <citation type="submission" date="2017-02" db="EMBL/GenBank/DDBJ databases">
        <authorList>
            <person name="Varghese N."/>
            <person name="Submissions S."/>
        </authorList>
    </citation>
    <scope>NUCLEOTIDE SEQUENCE [LARGE SCALE GENOMIC DNA]</scope>
    <source>
        <strain evidence="10">DSM 3072</strain>
    </source>
</reference>
<dbReference type="Pfam" id="PF02777">
    <property type="entry name" value="Sod_Fe_C"/>
    <property type="match status" value="1"/>
</dbReference>
<dbReference type="InterPro" id="IPR036314">
    <property type="entry name" value="SOD_C_sf"/>
</dbReference>
<evidence type="ECO:0000259" key="8">
    <source>
        <dbReference type="Pfam" id="PF02777"/>
    </source>
</evidence>
<name>A0A1T4VI25_9GAMM</name>
<dbReference type="InterPro" id="IPR036324">
    <property type="entry name" value="Mn/Fe_SOD_N_sf"/>
</dbReference>
<evidence type="ECO:0000256" key="2">
    <source>
        <dbReference type="ARBA" id="ARBA00022723"/>
    </source>
</evidence>
<comment type="similarity">
    <text evidence="1 6">Belongs to the iron/manganese superoxide dismutase family.</text>
</comment>
<evidence type="ECO:0000256" key="1">
    <source>
        <dbReference type="ARBA" id="ARBA00008714"/>
    </source>
</evidence>
<proteinExistence type="inferred from homology"/>
<dbReference type="SUPFAM" id="SSF54719">
    <property type="entry name" value="Fe,Mn superoxide dismutase (SOD), C-terminal domain"/>
    <property type="match status" value="1"/>
</dbReference>
<dbReference type="Gene3D" id="3.55.40.20">
    <property type="entry name" value="Iron/manganese superoxide dismutase, C-terminal domain"/>
    <property type="match status" value="1"/>
</dbReference>
<dbReference type="STRING" id="83771.SAMN02910357_00644"/>
<dbReference type="EMBL" id="FUXX01000026">
    <property type="protein sequence ID" value="SKA64620.1"/>
    <property type="molecule type" value="Genomic_DNA"/>
</dbReference>
<evidence type="ECO:0000256" key="3">
    <source>
        <dbReference type="ARBA" id="ARBA00023002"/>
    </source>
</evidence>
<comment type="function">
    <text evidence="6">Destroys radicals which are normally produced within the cells and which are toxic to biological systems.</text>
</comment>
<dbReference type="InterPro" id="IPR019832">
    <property type="entry name" value="Mn/Fe_SOD_C"/>
</dbReference>
<keyword evidence="3 6" id="KW-0560">Oxidoreductase</keyword>
<dbReference type="Gene3D" id="1.10.287.990">
    <property type="entry name" value="Fe,Mn superoxide dismutase (SOD) domain"/>
    <property type="match status" value="1"/>
</dbReference>